<dbReference type="PANTHER" id="PTHR33911:SF1">
    <property type="entry name" value="RRNA-PROCESSING PROTEIN EFG1"/>
    <property type="match status" value="1"/>
</dbReference>
<dbReference type="GO" id="GO:0000462">
    <property type="term" value="P:maturation of SSU-rRNA from tricistronic rRNA transcript (SSU-rRNA, 5.8S rRNA, LSU-rRNA)"/>
    <property type="evidence" value="ECO:0007669"/>
    <property type="project" value="TreeGrafter"/>
</dbReference>
<dbReference type="InterPro" id="IPR019310">
    <property type="entry name" value="Efg1"/>
</dbReference>
<comment type="similarity">
    <text evidence="2">Belongs to the EFG1 family.</text>
</comment>
<evidence type="ECO:0000256" key="4">
    <source>
        <dbReference type="ARBA" id="ARBA00019827"/>
    </source>
</evidence>
<organism evidence="11">
    <name type="scientific">Schizophyllum commune (strain H4-8 / FGSC 9210)</name>
    <name type="common">Split gill fungus</name>
    <dbReference type="NCBI Taxonomy" id="578458"/>
    <lineage>
        <taxon>Eukaryota</taxon>
        <taxon>Fungi</taxon>
        <taxon>Dikarya</taxon>
        <taxon>Basidiomycota</taxon>
        <taxon>Agaricomycotina</taxon>
        <taxon>Agaricomycetes</taxon>
        <taxon>Agaricomycetidae</taxon>
        <taxon>Agaricales</taxon>
        <taxon>Schizophyllaceae</taxon>
        <taxon>Schizophyllum</taxon>
    </lineage>
</organism>
<keyword evidence="11" id="KW-1185">Reference proteome</keyword>
<dbReference type="VEuPathDB" id="FungiDB:SCHCODRAFT_02600771"/>
<evidence type="ECO:0000256" key="6">
    <source>
        <dbReference type="ARBA" id="ARBA00023054"/>
    </source>
</evidence>
<dbReference type="Proteomes" id="UP000007431">
    <property type="component" value="Unassembled WGS sequence"/>
</dbReference>
<keyword evidence="6 8" id="KW-0175">Coiled coil</keyword>
<evidence type="ECO:0000256" key="8">
    <source>
        <dbReference type="SAM" id="Coils"/>
    </source>
</evidence>
<sequence length="246" mass="28166">MPAERTKSRKGKAPQRAQDGQEKIPGVQKIKSSLRQARRLLLKDKITADVRNNTERRIKALEEELEKAELARKERTLAAKYHKVKFFERQKALRKVQQLKRELAHKPEDEDLQSRLFERRVDLNYVLHYPKLKKYISLYPPQKSDDAAPQPPVDTSETDAARAELRDSVRQRMQAGELPAEPEVDIDSRPRVTEKRDASKTAPSKSKVAKGKTASAQPSFQTAAEDEFFGNDSDGEDDDDDEEDED</sequence>
<feature type="region of interest" description="Disordered" evidence="9">
    <location>
        <begin position="141"/>
        <end position="246"/>
    </location>
</feature>
<reference evidence="10 11" key="1">
    <citation type="journal article" date="2010" name="Nat. Biotechnol.">
        <title>Genome sequence of the model mushroom Schizophyllum commune.</title>
        <authorList>
            <person name="Ohm R.A."/>
            <person name="de Jong J.F."/>
            <person name="Lugones L.G."/>
            <person name="Aerts A."/>
            <person name="Kothe E."/>
            <person name="Stajich J.E."/>
            <person name="de Vries R.P."/>
            <person name="Record E."/>
            <person name="Levasseur A."/>
            <person name="Baker S.E."/>
            <person name="Bartholomew K.A."/>
            <person name="Coutinho P.M."/>
            <person name="Erdmann S."/>
            <person name="Fowler T.J."/>
            <person name="Gathman A.C."/>
            <person name="Lombard V."/>
            <person name="Henrissat B."/>
            <person name="Knabe N."/>
            <person name="Kuees U."/>
            <person name="Lilly W.W."/>
            <person name="Lindquist E."/>
            <person name="Lucas S."/>
            <person name="Magnuson J.K."/>
            <person name="Piumi F."/>
            <person name="Raudaskoski M."/>
            <person name="Salamov A."/>
            <person name="Schmutz J."/>
            <person name="Schwarze F.W.M.R."/>
            <person name="vanKuyk P.A."/>
            <person name="Horton J.S."/>
            <person name="Grigoriev I.V."/>
            <person name="Woesten H.A.B."/>
        </authorList>
    </citation>
    <scope>NUCLEOTIDE SEQUENCE [LARGE SCALE GENOMIC DNA]</scope>
    <source>
        <strain evidence="11">H4-8 / FGSC 9210</strain>
    </source>
</reference>
<dbReference type="InParanoid" id="D8QAC0"/>
<comment type="subcellular location">
    <subcellularLocation>
        <location evidence="1">Nucleus</location>
        <location evidence="1">Nucleolus</location>
    </subcellularLocation>
</comment>
<evidence type="ECO:0000256" key="2">
    <source>
        <dbReference type="ARBA" id="ARBA00006916"/>
    </source>
</evidence>
<feature type="compositionally biased region" description="Acidic residues" evidence="9">
    <location>
        <begin position="224"/>
        <end position="246"/>
    </location>
</feature>
<dbReference type="eggNOG" id="KOG4484">
    <property type="taxonomic scope" value="Eukaryota"/>
</dbReference>
<evidence type="ECO:0000313" key="11">
    <source>
        <dbReference type="Proteomes" id="UP000007431"/>
    </source>
</evidence>
<dbReference type="GO" id="GO:0030688">
    <property type="term" value="C:preribosome, small subunit precursor"/>
    <property type="evidence" value="ECO:0007669"/>
    <property type="project" value="TreeGrafter"/>
</dbReference>
<dbReference type="FunCoup" id="D8QAC0">
    <property type="interactions" value="35"/>
</dbReference>
<keyword evidence="5" id="KW-0698">rRNA processing</keyword>
<evidence type="ECO:0000256" key="3">
    <source>
        <dbReference type="ARBA" id="ARBA00018689"/>
    </source>
</evidence>
<dbReference type="STRING" id="578458.D8QAC0"/>
<feature type="compositionally biased region" description="Basic and acidic residues" evidence="9">
    <location>
        <begin position="159"/>
        <end position="170"/>
    </location>
</feature>
<gene>
    <name evidence="10" type="ORF">SCHCODRAFT_82790</name>
</gene>
<feature type="coiled-coil region" evidence="8">
    <location>
        <begin position="51"/>
        <end position="78"/>
    </location>
</feature>
<keyword evidence="7" id="KW-0539">Nucleus</keyword>
<dbReference type="OMA" id="KPHRIQE"/>
<dbReference type="InterPro" id="IPR050786">
    <property type="entry name" value="EFG1_rRNA-proc"/>
</dbReference>
<accession>D8QAC0</accession>
<evidence type="ECO:0000256" key="9">
    <source>
        <dbReference type="SAM" id="MobiDB-lite"/>
    </source>
</evidence>
<name>D8QAC0_SCHCM</name>
<feature type="region of interest" description="Disordered" evidence="9">
    <location>
        <begin position="1"/>
        <end position="29"/>
    </location>
</feature>
<dbReference type="Pfam" id="PF10153">
    <property type="entry name" value="Efg1"/>
    <property type="match status" value="1"/>
</dbReference>
<evidence type="ECO:0000256" key="7">
    <source>
        <dbReference type="ARBA" id="ARBA00023242"/>
    </source>
</evidence>
<dbReference type="AlphaFoldDB" id="D8QAC0"/>
<proteinExistence type="inferred from homology"/>
<feature type="compositionally biased region" description="Basic and acidic residues" evidence="9">
    <location>
        <begin position="186"/>
        <end position="199"/>
    </location>
</feature>
<evidence type="ECO:0000256" key="1">
    <source>
        <dbReference type="ARBA" id="ARBA00004604"/>
    </source>
</evidence>
<dbReference type="PANTHER" id="PTHR33911">
    <property type="entry name" value="RRNA-PROCESSING PROTEIN EFG1"/>
    <property type="match status" value="1"/>
</dbReference>
<evidence type="ECO:0000313" key="10">
    <source>
        <dbReference type="EMBL" id="EFI95812.1"/>
    </source>
</evidence>
<protein>
    <recommendedName>
        <fullName evidence="3">rRNA-processing protein EFG1</fullName>
    </recommendedName>
    <alternativeName>
        <fullName evidence="4">rRNA-processing protein efg1</fullName>
    </alternativeName>
</protein>
<dbReference type="GO" id="GO:0005730">
    <property type="term" value="C:nucleolus"/>
    <property type="evidence" value="ECO:0007669"/>
    <property type="project" value="UniProtKB-SubCell"/>
</dbReference>
<dbReference type="EMBL" id="GL377308">
    <property type="protein sequence ID" value="EFI95812.1"/>
    <property type="molecule type" value="Genomic_DNA"/>
</dbReference>
<evidence type="ECO:0000256" key="5">
    <source>
        <dbReference type="ARBA" id="ARBA00022552"/>
    </source>
</evidence>
<dbReference type="HOGENOM" id="CLU_066912_2_1_1"/>